<accession>A0ACC2GH71</accession>
<sequence length="95" mass="10855">MLLGDRDILTANVQYGCENRHKGEGLRKQDNDGVCAAAPERRLALRSLSLDYRCCTHCSSERKVDSLILLLVGFTDRDKDHWYFRGPDWREVGTA</sequence>
<dbReference type="Proteomes" id="UP001157502">
    <property type="component" value="Chromosome 13"/>
</dbReference>
<evidence type="ECO:0000313" key="1">
    <source>
        <dbReference type="EMBL" id="KAJ8002880.1"/>
    </source>
</evidence>
<protein>
    <submittedName>
        <fullName evidence="1">Uncharacterized protein</fullName>
    </submittedName>
</protein>
<keyword evidence="2" id="KW-1185">Reference proteome</keyword>
<organism evidence="1 2">
    <name type="scientific">Dallia pectoralis</name>
    <name type="common">Alaska blackfish</name>
    <dbReference type="NCBI Taxonomy" id="75939"/>
    <lineage>
        <taxon>Eukaryota</taxon>
        <taxon>Metazoa</taxon>
        <taxon>Chordata</taxon>
        <taxon>Craniata</taxon>
        <taxon>Vertebrata</taxon>
        <taxon>Euteleostomi</taxon>
        <taxon>Actinopterygii</taxon>
        <taxon>Neopterygii</taxon>
        <taxon>Teleostei</taxon>
        <taxon>Protacanthopterygii</taxon>
        <taxon>Esociformes</taxon>
        <taxon>Umbridae</taxon>
        <taxon>Dallia</taxon>
    </lineage>
</organism>
<comment type="caution">
    <text evidence="1">The sequence shown here is derived from an EMBL/GenBank/DDBJ whole genome shotgun (WGS) entry which is preliminary data.</text>
</comment>
<reference evidence="1" key="1">
    <citation type="submission" date="2021-05" db="EMBL/GenBank/DDBJ databases">
        <authorList>
            <person name="Pan Q."/>
            <person name="Jouanno E."/>
            <person name="Zahm M."/>
            <person name="Klopp C."/>
            <person name="Cabau C."/>
            <person name="Louis A."/>
            <person name="Berthelot C."/>
            <person name="Parey E."/>
            <person name="Roest Crollius H."/>
            <person name="Montfort J."/>
            <person name="Robinson-Rechavi M."/>
            <person name="Bouchez O."/>
            <person name="Lampietro C."/>
            <person name="Lopez Roques C."/>
            <person name="Donnadieu C."/>
            <person name="Postlethwait J."/>
            <person name="Bobe J."/>
            <person name="Dillon D."/>
            <person name="Chandos A."/>
            <person name="von Hippel F."/>
            <person name="Guiguen Y."/>
        </authorList>
    </citation>
    <scope>NUCLEOTIDE SEQUENCE</scope>
    <source>
        <strain evidence="1">YG-Jan2019</strain>
    </source>
</reference>
<dbReference type="EMBL" id="CM055740">
    <property type="protein sequence ID" value="KAJ8002880.1"/>
    <property type="molecule type" value="Genomic_DNA"/>
</dbReference>
<gene>
    <name evidence="1" type="ORF">DPEC_G00163550</name>
</gene>
<name>A0ACC2GH71_DALPE</name>
<evidence type="ECO:0000313" key="2">
    <source>
        <dbReference type="Proteomes" id="UP001157502"/>
    </source>
</evidence>
<proteinExistence type="predicted"/>